<dbReference type="OrthoDB" id="7205533at2"/>
<reference evidence="5" key="1">
    <citation type="submission" date="2016-10" db="EMBL/GenBank/DDBJ databases">
        <authorList>
            <person name="Varghese N."/>
            <person name="Submissions S."/>
        </authorList>
    </citation>
    <scope>NUCLEOTIDE SEQUENCE [LARGE SCALE GENOMIC DNA]</scope>
    <source>
        <strain evidence="5">CGMCC 1.8975</strain>
    </source>
</reference>
<dbReference type="PROSITE" id="PS51186">
    <property type="entry name" value="GNAT"/>
    <property type="match status" value="1"/>
</dbReference>
<dbReference type="Pfam" id="PF00583">
    <property type="entry name" value="Acetyltransf_1"/>
    <property type="match status" value="1"/>
</dbReference>
<dbReference type="PANTHER" id="PTHR43877:SF1">
    <property type="entry name" value="ACETYLTRANSFERASE"/>
    <property type="match status" value="1"/>
</dbReference>
<keyword evidence="1 4" id="KW-0808">Transferase</keyword>
<dbReference type="InterPro" id="IPR016181">
    <property type="entry name" value="Acyl_CoA_acyltransferase"/>
</dbReference>
<dbReference type="PANTHER" id="PTHR43877">
    <property type="entry name" value="AMINOALKYLPHOSPHONATE N-ACETYLTRANSFERASE-RELATED-RELATED"/>
    <property type="match status" value="1"/>
</dbReference>
<evidence type="ECO:0000313" key="5">
    <source>
        <dbReference type="Proteomes" id="UP000199249"/>
    </source>
</evidence>
<dbReference type="InterPro" id="IPR000182">
    <property type="entry name" value="GNAT_dom"/>
</dbReference>
<protein>
    <submittedName>
        <fullName evidence="4">Acetyltransferase (GNAT) family protein</fullName>
    </submittedName>
</protein>
<dbReference type="Gene3D" id="3.40.630.30">
    <property type="match status" value="1"/>
</dbReference>
<proteinExistence type="predicted"/>
<dbReference type="RefSeq" id="WP_092738575.1">
    <property type="nucleotide sequence ID" value="NZ_FNOV01000003.1"/>
</dbReference>
<dbReference type="InterPro" id="IPR050832">
    <property type="entry name" value="Bact_Acetyltransf"/>
</dbReference>
<keyword evidence="2" id="KW-0012">Acyltransferase</keyword>
<evidence type="ECO:0000313" key="4">
    <source>
        <dbReference type="EMBL" id="SDX81072.1"/>
    </source>
</evidence>
<gene>
    <name evidence="4" type="ORF">SAMN04488069_103263</name>
</gene>
<evidence type="ECO:0000256" key="1">
    <source>
        <dbReference type="ARBA" id="ARBA00022679"/>
    </source>
</evidence>
<sequence>MSQPLRISVAKRTPAAAAQLAELGRRLFYEAYAAQNTAENMAAQADATFSPERQLAELEDPDTVYLEARMLQELVGYAKLRLHSQLGLDPDKVAEERLEVERLYVAEDWIGTGLGATLMRRAIEEARQQQCRAVVLGVWEHNARARAFYQRFGFRPVGQHLFQFGAEAQTDLILRKGL</sequence>
<feature type="domain" description="N-acetyltransferase" evidence="3">
    <location>
        <begin position="7"/>
        <end position="178"/>
    </location>
</feature>
<evidence type="ECO:0000256" key="2">
    <source>
        <dbReference type="ARBA" id="ARBA00023315"/>
    </source>
</evidence>
<dbReference type="CDD" id="cd04301">
    <property type="entry name" value="NAT_SF"/>
    <property type="match status" value="1"/>
</dbReference>
<dbReference type="SUPFAM" id="SSF55729">
    <property type="entry name" value="Acyl-CoA N-acyltransferases (Nat)"/>
    <property type="match status" value="1"/>
</dbReference>
<accession>A0A1H3EQP1</accession>
<name>A0A1H3EQP1_9BACT</name>
<dbReference type="GO" id="GO:0016747">
    <property type="term" value="F:acyltransferase activity, transferring groups other than amino-acyl groups"/>
    <property type="evidence" value="ECO:0007669"/>
    <property type="project" value="InterPro"/>
</dbReference>
<dbReference type="EMBL" id="FNOV01000003">
    <property type="protein sequence ID" value="SDX81072.1"/>
    <property type="molecule type" value="Genomic_DNA"/>
</dbReference>
<keyword evidence="5" id="KW-1185">Reference proteome</keyword>
<dbReference type="Proteomes" id="UP000199249">
    <property type="component" value="Unassembled WGS sequence"/>
</dbReference>
<evidence type="ECO:0000259" key="3">
    <source>
        <dbReference type="PROSITE" id="PS51186"/>
    </source>
</evidence>
<organism evidence="4 5">
    <name type="scientific">Hymenobacter psychrophilus</name>
    <dbReference type="NCBI Taxonomy" id="651662"/>
    <lineage>
        <taxon>Bacteria</taxon>
        <taxon>Pseudomonadati</taxon>
        <taxon>Bacteroidota</taxon>
        <taxon>Cytophagia</taxon>
        <taxon>Cytophagales</taxon>
        <taxon>Hymenobacteraceae</taxon>
        <taxon>Hymenobacter</taxon>
    </lineage>
</organism>
<dbReference type="AlphaFoldDB" id="A0A1H3EQP1"/>
<dbReference type="STRING" id="651662.SAMN04488069_103263"/>